<evidence type="ECO:0000256" key="5">
    <source>
        <dbReference type="SAM" id="Phobius"/>
    </source>
</evidence>
<dbReference type="Proteomes" id="UP001049518">
    <property type="component" value="Chromosome"/>
</dbReference>
<keyword evidence="3 5" id="KW-1133">Transmembrane helix</keyword>
<reference evidence="7" key="1">
    <citation type="submission" date="2020-07" db="EMBL/GenBank/DDBJ databases">
        <authorList>
            <person name="Tarantini F.S."/>
            <person name="Hong K.W."/>
            <person name="Chan K.G."/>
        </authorList>
    </citation>
    <scope>NUCLEOTIDE SEQUENCE</scope>
    <source>
        <strain evidence="7">32-07</strain>
    </source>
</reference>
<feature type="transmembrane region" description="Helical" evidence="5">
    <location>
        <begin position="21"/>
        <end position="43"/>
    </location>
</feature>
<comment type="subcellular location">
    <subcellularLocation>
        <location evidence="1">Membrane</location>
        <topology evidence="1">Multi-pass membrane protein</topology>
    </subcellularLocation>
</comment>
<organism evidence="7 8">
    <name type="scientific">Actinomadura graeca</name>
    <dbReference type="NCBI Taxonomy" id="2750812"/>
    <lineage>
        <taxon>Bacteria</taxon>
        <taxon>Bacillati</taxon>
        <taxon>Actinomycetota</taxon>
        <taxon>Actinomycetes</taxon>
        <taxon>Streptosporangiales</taxon>
        <taxon>Thermomonosporaceae</taxon>
        <taxon>Actinomadura</taxon>
    </lineage>
</organism>
<dbReference type="InterPro" id="IPR051533">
    <property type="entry name" value="WaaL-like"/>
</dbReference>
<feature type="transmembrane region" description="Helical" evidence="5">
    <location>
        <begin position="347"/>
        <end position="373"/>
    </location>
</feature>
<feature type="domain" description="O-antigen ligase-related" evidence="6">
    <location>
        <begin position="235"/>
        <end position="362"/>
    </location>
</feature>
<evidence type="ECO:0000313" key="8">
    <source>
        <dbReference type="Proteomes" id="UP001049518"/>
    </source>
</evidence>
<feature type="transmembrane region" description="Helical" evidence="5">
    <location>
        <begin position="116"/>
        <end position="135"/>
    </location>
</feature>
<dbReference type="EMBL" id="CP059572">
    <property type="protein sequence ID" value="QXJ21539.1"/>
    <property type="molecule type" value="Genomic_DNA"/>
</dbReference>
<dbReference type="PANTHER" id="PTHR37422">
    <property type="entry name" value="TEICHURONIC ACID BIOSYNTHESIS PROTEIN TUAE"/>
    <property type="match status" value="1"/>
</dbReference>
<keyword evidence="7" id="KW-0436">Ligase</keyword>
<protein>
    <submittedName>
        <fullName evidence="7">O-antigen ligase family protein</fullName>
    </submittedName>
</protein>
<accession>A0ABX8QRU8</accession>
<feature type="transmembrane region" description="Helical" evidence="5">
    <location>
        <begin position="49"/>
        <end position="70"/>
    </location>
</feature>
<evidence type="ECO:0000256" key="1">
    <source>
        <dbReference type="ARBA" id="ARBA00004141"/>
    </source>
</evidence>
<dbReference type="PANTHER" id="PTHR37422:SF13">
    <property type="entry name" value="LIPOPOLYSACCHARIDE BIOSYNTHESIS PROTEIN PA4999-RELATED"/>
    <property type="match status" value="1"/>
</dbReference>
<keyword evidence="4 5" id="KW-0472">Membrane</keyword>
<dbReference type="InterPro" id="IPR007016">
    <property type="entry name" value="O-antigen_ligase-rel_domated"/>
</dbReference>
<keyword evidence="2 5" id="KW-0812">Transmembrane</keyword>
<evidence type="ECO:0000256" key="2">
    <source>
        <dbReference type="ARBA" id="ARBA00022692"/>
    </source>
</evidence>
<feature type="transmembrane region" description="Helical" evidence="5">
    <location>
        <begin position="82"/>
        <end position="100"/>
    </location>
</feature>
<evidence type="ECO:0000259" key="6">
    <source>
        <dbReference type="Pfam" id="PF04932"/>
    </source>
</evidence>
<feature type="transmembrane region" description="Helical" evidence="5">
    <location>
        <begin position="147"/>
        <end position="166"/>
    </location>
</feature>
<proteinExistence type="predicted"/>
<feature type="transmembrane region" description="Helical" evidence="5">
    <location>
        <begin position="203"/>
        <end position="221"/>
    </location>
</feature>
<gene>
    <name evidence="7" type="ORF">AGRA3207_002400</name>
</gene>
<evidence type="ECO:0000256" key="3">
    <source>
        <dbReference type="ARBA" id="ARBA00022989"/>
    </source>
</evidence>
<name>A0ABX8QRU8_9ACTN</name>
<dbReference type="Pfam" id="PF04932">
    <property type="entry name" value="Wzy_C"/>
    <property type="match status" value="1"/>
</dbReference>
<dbReference type="RefSeq" id="WP_231334693.1">
    <property type="nucleotide sequence ID" value="NZ_CP059572.1"/>
</dbReference>
<dbReference type="GO" id="GO:0016874">
    <property type="term" value="F:ligase activity"/>
    <property type="evidence" value="ECO:0007669"/>
    <property type="project" value="UniProtKB-KW"/>
</dbReference>
<feature type="transmembrane region" description="Helical" evidence="5">
    <location>
        <begin position="268"/>
        <end position="288"/>
    </location>
</feature>
<evidence type="ECO:0000256" key="4">
    <source>
        <dbReference type="ARBA" id="ARBA00023136"/>
    </source>
</evidence>
<sequence>MALLTAPDESPPGTRPLIRQVDVVTVLSLFVFVLTVVPARFVVGPLGAAGTPAGIMAVLCLGWYLSSMIAARTSPIRGRQPVRGVIVLFSCTMLASYAAAMQRQLPGLEANAADRGLILTAGWAGVALLAADGIPRLDRLEAVRRRLVAGGGFIAVLGCVQFFTGLDLAGHLAFPGLSTSTSYTSLLSRDEFNRPMATATHPIEFGVVLAMLLPLALHGAVYAGEGRRGRRWLLASVILLVLPMTVSRSAVLGLAVVCIVVLPIWPAVWRVTALLVLGVFMVALRALVPGLIGTLTSLVSDIGSDSSTVTRTNDYIVINQSFAHRPWFGQGFGTYLPQTYRILDNQYLLSLVETGVVGVTALVVVLVSGWILARSARRACLATGDRETAHMAQCFAASMAVALFSFGTFDAFSFPMVATLAFLVLGCCGALWRLTREDGEDGALGGAAVSGGAPGDQG</sequence>
<evidence type="ECO:0000313" key="7">
    <source>
        <dbReference type="EMBL" id="QXJ21539.1"/>
    </source>
</evidence>
<keyword evidence="8" id="KW-1185">Reference proteome</keyword>
<feature type="transmembrane region" description="Helical" evidence="5">
    <location>
        <begin position="233"/>
        <end position="262"/>
    </location>
</feature>